<feature type="transmembrane region" description="Helical" evidence="7">
    <location>
        <begin position="183"/>
        <end position="203"/>
    </location>
</feature>
<keyword evidence="4 7" id="KW-1133">Transmembrane helix</keyword>
<keyword evidence="10" id="KW-1185">Reference proteome</keyword>
<evidence type="ECO:0000256" key="4">
    <source>
        <dbReference type="ARBA" id="ARBA00022989"/>
    </source>
</evidence>
<feature type="transmembrane region" description="Helical" evidence="7">
    <location>
        <begin position="318"/>
        <end position="340"/>
    </location>
</feature>
<feature type="transmembrane region" description="Helical" evidence="7">
    <location>
        <begin position="145"/>
        <end position="163"/>
    </location>
</feature>
<dbReference type="OrthoDB" id="537032at2759"/>
<evidence type="ECO:0000256" key="7">
    <source>
        <dbReference type="SAM" id="Phobius"/>
    </source>
</evidence>
<keyword evidence="3 6" id="KW-0812">Transmembrane</keyword>
<feature type="transmembrane region" description="Helical" evidence="7">
    <location>
        <begin position="52"/>
        <end position="69"/>
    </location>
</feature>
<dbReference type="EMBL" id="MU128912">
    <property type="protein sequence ID" value="KAF9520413.1"/>
    <property type="molecule type" value="Genomic_DNA"/>
</dbReference>
<evidence type="ECO:0000259" key="8">
    <source>
        <dbReference type="PROSITE" id="PS50922"/>
    </source>
</evidence>
<evidence type="ECO:0000313" key="10">
    <source>
        <dbReference type="Proteomes" id="UP000886523"/>
    </source>
</evidence>
<evidence type="ECO:0000256" key="3">
    <source>
        <dbReference type="ARBA" id="ARBA00022692"/>
    </source>
</evidence>
<comment type="subcellular location">
    <subcellularLocation>
        <location evidence="1">Membrane</location>
        <topology evidence="1">Multi-pass membrane protein</topology>
    </subcellularLocation>
</comment>
<dbReference type="InterPro" id="IPR016439">
    <property type="entry name" value="Lag1/Lac1-like"/>
</dbReference>
<dbReference type="InterPro" id="IPR006634">
    <property type="entry name" value="TLC-dom"/>
</dbReference>
<dbReference type="Pfam" id="PF03798">
    <property type="entry name" value="TRAM_LAG1_CLN8"/>
    <property type="match status" value="1"/>
</dbReference>
<keyword evidence="5 6" id="KW-0472">Membrane</keyword>
<dbReference type="PANTHER" id="PTHR12560">
    <property type="entry name" value="LONGEVITY ASSURANCE FACTOR 1 LAG1"/>
    <property type="match status" value="1"/>
</dbReference>
<feature type="transmembrane region" description="Helical" evidence="7">
    <location>
        <begin position="215"/>
        <end position="234"/>
    </location>
</feature>
<dbReference type="SMART" id="SM00724">
    <property type="entry name" value="TLC"/>
    <property type="match status" value="1"/>
</dbReference>
<dbReference type="PROSITE" id="PS50922">
    <property type="entry name" value="TLC"/>
    <property type="match status" value="1"/>
</dbReference>
<evidence type="ECO:0000313" key="9">
    <source>
        <dbReference type="EMBL" id="KAF9520413.1"/>
    </source>
</evidence>
<accession>A0A9P6B9V0</accession>
<gene>
    <name evidence="9" type="ORF">BS47DRAFT_1287282</name>
</gene>
<evidence type="ECO:0000256" key="1">
    <source>
        <dbReference type="ARBA" id="ARBA00004141"/>
    </source>
</evidence>
<proteinExistence type="inferred from homology"/>
<feature type="domain" description="TLC" evidence="8">
    <location>
        <begin position="133"/>
        <end position="348"/>
    </location>
</feature>
<dbReference type="GO" id="GO:0050291">
    <property type="term" value="F:sphingosine N-acyltransferase activity"/>
    <property type="evidence" value="ECO:0007669"/>
    <property type="project" value="InterPro"/>
</dbReference>
<evidence type="ECO:0000256" key="5">
    <source>
        <dbReference type="ARBA" id="ARBA00023136"/>
    </source>
</evidence>
<name>A0A9P6B9V0_9AGAM</name>
<comment type="caution">
    <text evidence="9">The sequence shown here is derived from an EMBL/GenBank/DDBJ whole genome shotgun (WGS) entry which is preliminary data.</text>
</comment>
<comment type="similarity">
    <text evidence="2">Belongs to the sphingosine N-acyltransferase family.</text>
</comment>
<organism evidence="9 10">
    <name type="scientific">Hydnum rufescens UP504</name>
    <dbReference type="NCBI Taxonomy" id="1448309"/>
    <lineage>
        <taxon>Eukaryota</taxon>
        <taxon>Fungi</taxon>
        <taxon>Dikarya</taxon>
        <taxon>Basidiomycota</taxon>
        <taxon>Agaricomycotina</taxon>
        <taxon>Agaricomycetes</taxon>
        <taxon>Cantharellales</taxon>
        <taxon>Hydnaceae</taxon>
        <taxon>Hydnum</taxon>
    </lineage>
</organism>
<dbReference type="GO" id="GO:0046513">
    <property type="term" value="P:ceramide biosynthetic process"/>
    <property type="evidence" value="ECO:0007669"/>
    <property type="project" value="InterPro"/>
</dbReference>
<dbReference type="Proteomes" id="UP000886523">
    <property type="component" value="Unassembled WGS sequence"/>
</dbReference>
<dbReference type="PANTHER" id="PTHR12560:SF0">
    <property type="entry name" value="LD18904P"/>
    <property type="match status" value="1"/>
</dbReference>
<dbReference type="AlphaFoldDB" id="A0A9P6B9V0"/>
<sequence length="368" mass="42756">MASPTVGGQYLPARLRPFIFLSHPVERPSHSSIQSSSSILWSRYYRIGPDDFPLVIGWTVIMIVLRWITLRQLKRFAHYWLARSDPSDPPLSDAANVNEGVVSNTDGAATAVMTNGNSLTSRKSLNRDVARERTATRFAEQGFSCIYYTLAWCYGLWIHTAIYDSVLDTKSFWLSHPHIPLPAPVKFYLVLVFTYYSTQAVILHIEEHRRDHLQMFTHHVLTVLLLAGAYATYLTRFSCAMFFIVDWCDILLPLGKMLKYMNIPVLPDITFLIFTVSWFITRQVLFFRLVWSVTFDMPVYLPLDWNPAMDHLVTRKGWIFFTITLWTLQVLLTIWFYMACKVLYDVFRGKPSLWRIGVVMMRGRARSR</sequence>
<dbReference type="GO" id="GO:0016020">
    <property type="term" value="C:membrane"/>
    <property type="evidence" value="ECO:0007669"/>
    <property type="project" value="UniProtKB-SubCell"/>
</dbReference>
<reference evidence="9" key="1">
    <citation type="journal article" date="2020" name="Nat. Commun.">
        <title>Large-scale genome sequencing of mycorrhizal fungi provides insights into the early evolution of symbiotic traits.</title>
        <authorList>
            <person name="Miyauchi S."/>
            <person name="Kiss E."/>
            <person name="Kuo A."/>
            <person name="Drula E."/>
            <person name="Kohler A."/>
            <person name="Sanchez-Garcia M."/>
            <person name="Morin E."/>
            <person name="Andreopoulos B."/>
            <person name="Barry K.W."/>
            <person name="Bonito G."/>
            <person name="Buee M."/>
            <person name="Carver A."/>
            <person name="Chen C."/>
            <person name="Cichocki N."/>
            <person name="Clum A."/>
            <person name="Culley D."/>
            <person name="Crous P.W."/>
            <person name="Fauchery L."/>
            <person name="Girlanda M."/>
            <person name="Hayes R.D."/>
            <person name="Keri Z."/>
            <person name="LaButti K."/>
            <person name="Lipzen A."/>
            <person name="Lombard V."/>
            <person name="Magnuson J."/>
            <person name="Maillard F."/>
            <person name="Murat C."/>
            <person name="Nolan M."/>
            <person name="Ohm R.A."/>
            <person name="Pangilinan J."/>
            <person name="Pereira M.F."/>
            <person name="Perotto S."/>
            <person name="Peter M."/>
            <person name="Pfister S."/>
            <person name="Riley R."/>
            <person name="Sitrit Y."/>
            <person name="Stielow J.B."/>
            <person name="Szollosi G."/>
            <person name="Zifcakova L."/>
            <person name="Stursova M."/>
            <person name="Spatafora J.W."/>
            <person name="Tedersoo L."/>
            <person name="Vaario L.M."/>
            <person name="Yamada A."/>
            <person name="Yan M."/>
            <person name="Wang P."/>
            <person name="Xu J."/>
            <person name="Bruns T."/>
            <person name="Baldrian P."/>
            <person name="Vilgalys R."/>
            <person name="Dunand C."/>
            <person name="Henrissat B."/>
            <person name="Grigoriev I.V."/>
            <person name="Hibbett D."/>
            <person name="Nagy L.G."/>
            <person name="Martin F.M."/>
        </authorList>
    </citation>
    <scope>NUCLEOTIDE SEQUENCE</scope>
    <source>
        <strain evidence="9">UP504</strain>
    </source>
</reference>
<evidence type="ECO:0000256" key="6">
    <source>
        <dbReference type="PROSITE-ProRule" id="PRU00205"/>
    </source>
</evidence>
<protein>
    <recommendedName>
        <fullName evidence="8">TLC domain-containing protein</fullName>
    </recommendedName>
</protein>
<evidence type="ECO:0000256" key="2">
    <source>
        <dbReference type="ARBA" id="ARBA00009808"/>
    </source>
</evidence>